<keyword evidence="1" id="KW-1133">Transmembrane helix</keyword>
<dbReference type="AlphaFoldDB" id="A0A3B0YX12"/>
<evidence type="ECO:0000313" key="2">
    <source>
        <dbReference type="EMBL" id="VAW73484.1"/>
    </source>
</evidence>
<name>A0A3B0YX12_9ZZZZ</name>
<gene>
    <name evidence="2" type="ORF">MNBD_GAMMA10-1255</name>
</gene>
<proteinExistence type="predicted"/>
<dbReference type="EMBL" id="UOFJ01000714">
    <property type="protein sequence ID" value="VAW73484.1"/>
    <property type="molecule type" value="Genomic_DNA"/>
</dbReference>
<feature type="transmembrane region" description="Helical" evidence="1">
    <location>
        <begin position="20"/>
        <end position="42"/>
    </location>
</feature>
<accession>A0A3B0YX12</accession>
<sequence length="226" mass="25953">PFNVAIQTWLIVQVDTGMFITIKLILAGILSVILLTSCAYPVKNVPTSYQLNNKSALVVVSLTISDECAQGKGHGYAYFTEIRETNTRQTYSIAMQGFGNERDWERQESECSTDRDNYYGRLVSIELPVGSYEIYQFEGISGHSKSYGKNEISVKFSVRENSVNYIGNIHFHVAEKEIMYNVKNMFQRDIAYFQKKYPQFDKSDIITDLLQSEKNIQIEQDRLLVH</sequence>
<evidence type="ECO:0000256" key="1">
    <source>
        <dbReference type="SAM" id="Phobius"/>
    </source>
</evidence>
<organism evidence="2">
    <name type="scientific">hydrothermal vent metagenome</name>
    <dbReference type="NCBI Taxonomy" id="652676"/>
    <lineage>
        <taxon>unclassified sequences</taxon>
        <taxon>metagenomes</taxon>
        <taxon>ecological metagenomes</taxon>
    </lineage>
</organism>
<reference evidence="2" key="1">
    <citation type="submission" date="2018-06" db="EMBL/GenBank/DDBJ databases">
        <authorList>
            <person name="Zhirakovskaya E."/>
        </authorList>
    </citation>
    <scope>NUCLEOTIDE SEQUENCE</scope>
</reference>
<keyword evidence="1" id="KW-0812">Transmembrane</keyword>
<keyword evidence="1" id="KW-0472">Membrane</keyword>
<feature type="non-terminal residue" evidence="2">
    <location>
        <position position="1"/>
    </location>
</feature>
<protein>
    <submittedName>
        <fullName evidence="2">Uncharacterized protein</fullName>
    </submittedName>
</protein>